<dbReference type="EMBL" id="JAZGJQ010000001">
    <property type="protein sequence ID" value="MEE6146582.1"/>
    <property type="molecule type" value="Genomic_DNA"/>
</dbReference>
<protein>
    <submittedName>
        <fullName evidence="5">4Fe-4S binding protein</fullName>
    </submittedName>
</protein>
<evidence type="ECO:0000259" key="4">
    <source>
        <dbReference type="PROSITE" id="PS51379"/>
    </source>
</evidence>
<dbReference type="Proteomes" id="UP001332931">
    <property type="component" value="Unassembled WGS sequence"/>
</dbReference>
<dbReference type="InterPro" id="IPR017896">
    <property type="entry name" value="4Fe4S_Fe-S-bd"/>
</dbReference>
<dbReference type="InterPro" id="IPR017900">
    <property type="entry name" value="4Fe4S_Fe_S_CS"/>
</dbReference>
<proteinExistence type="predicted"/>
<keyword evidence="6" id="KW-1185">Reference proteome</keyword>
<evidence type="ECO:0000313" key="5">
    <source>
        <dbReference type="EMBL" id="MEE6146582.1"/>
    </source>
</evidence>
<gene>
    <name evidence="5" type="ORF">VXJ25_01025</name>
</gene>
<evidence type="ECO:0000256" key="3">
    <source>
        <dbReference type="ARBA" id="ARBA00023014"/>
    </source>
</evidence>
<accession>A0ABU7R7K2</accession>
<dbReference type="PROSITE" id="PS51379">
    <property type="entry name" value="4FE4S_FER_2"/>
    <property type="match status" value="1"/>
</dbReference>
<organism evidence="5 6">
    <name type="scientific">Olsenella absiana</name>
    <dbReference type="NCBI Taxonomy" id="3115222"/>
    <lineage>
        <taxon>Bacteria</taxon>
        <taxon>Bacillati</taxon>
        <taxon>Actinomycetota</taxon>
        <taxon>Coriobacteriia</taxon>
        <taxon>Coriobacteriales</taxon>
        <taxon>Atopobiaceae</taxon>
        <taxon>Olsenella</taxon>
    </lineage>
</organism>
<dbReference type="PANTHER" id="PTHR42827">
    <property type="entry name" value="IRON-SULFUR CLUSTER-BINDING PROTEIN-RELATED"/>
    <property type="match status" value="1"/>
</dbReference>
<keyword evidence="3" id="KW-0411">Iron-sulfur</keyword>
<comment type="caution">
    <text evidence="5">The sequence shown here is derived from an EMBL/GenBank/DDBJ whole genome shotgun (WGS) entry which is preliminary data.</text>
</comment>
<evidence type="ECO:0000256" key="2">
    <source>
        <dbReference type="ARBA" id="ARBA00023004"/>
    </source>
</evidence>
<dbReference type="PROSITE" id="PS00198">
    <property type="entry name" value="4FE4S_FER_1"/>
    <property type="match status" value="1"/>
</dbReference>
<dbReference type="SUPFAM" id="SSF54862">
    <property type="entry name" value="4Fe-4S ferredoxins"/>
    <property type="match status" value="1"/>
</dbReference>
<name>A0ABU7R7K2_9ACTN</name>
<evidence type="ECO:0000313" key="6">
    <source>
        <dbReference type="Proteomes" id="UP001332931"/>
    </source>
</evidence>
<dbReference type="RefSeq" id="WP_330957344.1">
    <property type="nucleotide sequence ID" value="NZ_JAZGJQ010000001.1"/>
</dbReference>
<dbReference type="PANTHER" id="PTHR42827:SF1">
    <property type="entry name" value="IRON-SULFUR CLUSTER-BINDING PROTEIN"/>
    <property type="match status" value="1"/>
</dbReference>
<sequence length="286" mass="31621">MDVREIESLLGDYVESAEGNRVQGSYALDQALVGTTYFKRPLVRCAAADDPLFRRIRDDERVLGPKFRLPSEWLPGARSVVSVCFPMSDEVCRSNVDDLERPSDLWLHARIEGQQFIAETTRLLVGWLEERGFSAVAPSQSPDFEAVRQDRRAPGAPLYVSRWSERHVAFVAGMGTFDLSAHLITPAGKAMRLSSVVTDARLEPTERPYGEDPFAYCTRCGACVARCPVGAISLPGGKDVALCSEVVARSKERFSPRLGCGKCQLGVPCQSRIPEPRFSHVRAYLA</sequence>
<keyword evidence="2" id="KW-0408">Iron</keyword>
<dbReference type="Pfam" id="PF00037">
    <property type="entry name" value="Fer4"/>
    <property type="match status" value="1"/>
</dbReference>
<feature type="domain" description="4Fe-4S ferredoxin-type" evidence="4">
    <location>
        <begin position="206"/>
        <end position="237"/>
    </location>
</feature>
<reference evidence="5 6" key="1">
    <citation type="submission" date="2024-01" db="EMBL/GenBank/DDBJ databases">
        <title>Description of Olsenella sp. nov., isolated from pig feces.</title>
        <authorList>
            <person name="Chang Y.-H."/>
        </authorList>
    </citation>
    <scope>NUCLEOTIDE SEQUENCE [LARGE SCALE GENOMIC DNA]</scope>
    <source>
        <strain evidence="5 6">YH-ols2223</strain>
    </source>
</reference>
<keyword evidence="1" id="KW-0479">Metal-binding</keyword>
<evidence type="ECO:0000256" key="1">
    <source>
        <dbReference type="ARBA" id="ARBA00022723"/>
    </source>
</evidence>